<keyword evidence="21" id="KW-1185">Reference proteome</keyword>
<evidence type="ECO:0000256" key="10">
    <source>
        <dbReference type="ARBA" id="ARBA00022989"/>
    </source>
</evidence>
<dbReference type="InterPro" id="IPR000719">
    <property type="entry name" value="Prot_kinase_dom"/>
</dbReference>
<protein>
    <recommendedName>
        <fullName evidence="2">non-specific serine/threonine protein kinase</fullName>
        <ecNumber evidence="2">2.7.11.1</ecNumber>
    </recommendedName>
</protein>
<dbReference type="InterPro" id="IPR011009">
    <property type="entry name" value="Kinase-like_dom_sf"/>
</dbReference>
<dbReference type="FunFam" id="1.10.510.10:FF:000287">
    <property type="entry name" value="probable LRR receptor-like serine/threonine-protein kinase RKF3"/>
    <property type="match status" value="1"/>
</dbReference>
<dbReference type="EC" id="2.7.11.1" evidence="2"/>
<keyword evidence="12" id="KW-0675">Receptor</keyword>
<keyword evidence="10" id="KW-1133">Transmembrane helix</keyword>
<evidence type="ECO:0000256" key="6">
    <source>
        <dbReference type="ARBA" id="ARBA00022729"/>
    </source>
</evidence>
<evidence type="ECO:0000256" key="14">
    <source>
        <dbReference type="ARBA" id="ARBA00047899"/>
    </source>
</evidence>
<accession>A0AAV0M936</accession>
<keyword evidence="6" id="KW-0732">Signal</keyword>
<keyword evidence="3 17" id="KW-0723">Serine/threonine-protein kinase</keyword>
<keyword evidence="9 16" id="KW-0067">ATP-binding</keyword>
<dbReference type="InterPro" id="IPR017441">
    <property type="entry name" value="Protein_kinase_ATP_BS"/>
</dbReference>
<dbReference type="PANTHER" id="PTHR47973">
    <property type="entry name" value="CYSTEINE-RICH RECEPTOR-LIKE PROTEIN KINASE 3"/>
    <property type="match status" value="1"/>
</dbReference>
<dbReference type="CDD" id="cd14066">
    <property type="entry name" value="STKc_IRAK"/>
    <property type="match status" value="1"/>
</dbReference>
<dbReference type="Proteomes" id="UP001154282">
    <property type="component" value="Unassembled WGS sequence"/>
</dbReference>
<name>A0AAV0M936_9ROSI</name>
<keyword evidence="5" id="KW-0812">Transmembrane</keyword>
<keyword evidence="13" id="KW-0325">Glycoprotein</keyword>
<evidence type="ECO:0000256" key="16">
    <source>
        <dbReference type="PROSITE-ProRule" id="PRU10141"/>
    </source>
</evidence>
<dbReference type="EMBL" id="CAMGYJ010000007">
    <property type="protein sequence ID" value="CAI0442792.1"/>
    <property type="molecule type" value="Genomic_DNA"/>
</dbReference>
<dbReference type="Gene3D" id="3.30.200.20">
    <property type="entry name" value="Phosphorylase Kinase, domain 1"/>
    <property type="match status" value="1"/>
</dbReference>
<evidence type="ECO:0000256" key="11">
    <source>
        <dbReference type="ARBA" id="ARBA00023136"/>
    </source>
</evidence>
<dbReference type="SUPFAM" id="SSF56112">
    <property type="entry name" value="Protein kinase-like (PK-like)"/>
    <property type="match status" value="1"/>
</dbReference>
<evidence type="ECO:0000256" key="12">
    <source>
        <dbReference type="ARBA" id="ARBA00023170"/>
    </source>
</evidence>
<comment type="subcellular location">
    <subcellularLocation>
        <location evidence="1">Membrane</location>
        <topology evidence="1">Single-pass type I membrane protein</topology>
    </subcellularLocation>
</comment>
<evidence type="ECO:0000256" key="18">
    <source>
        <dbReference type="SAM" id="MobiDB-lite"/>
    </source>
</evidence>
<evidence type="ECO:0000313" key="21">
    <source>
        <dbReference type="Proteomes" id="UP001154282"/>
    </source>
</evidence>
<dbReference type="PROSITE" id="PS50011">
    <property type="entry name" value="PROTEIN_KINASE_DOM"/>
    <property type="match status" value="1"/>
</dbReference>
<dbReference type="Pfam" id="PF00069">
    <property type="entry name" value="Pkinase"/>
    <property type="match status" value="1"/>
</dbReference>
<evidence type="ECO:0000256" key="2">
    <source>
        <dbReference type="ARBA" id="ARBA00012513"/>
    </source>
</evidence>
<comment type="caution">
    <text evidence="20">The sequence shown here is derived from an EMBL/GenBank/DDBJ whole genome shotgun (WGS) entry which is preliminary data.</text>
</comment>
<evidence type="ECO:0000256" key="1">
    <source>
        <dbReference type="ARBA" id="ARBA00004479"/>
    </source>
</evidence>
<gene>
    <name evidence="20" type="ORF">LITE_LOCUS27395</name>
</gene>
<proteinExistence type="inferred from homology"/>
<dbReference type="GO" id="GO:0016020">
    <property type="term" value="C:membrane"/>
    <property type="evidence" value="ECO:0007669"/>
    <property type="project" value="UniProtKB-SubCell"/>
</dbReference>
<comment type="catalytic activity">
    <reaction evidence="15">
        <text>L-seryl-[protein] + ATP = O-phospho-L-seryl-[protein] + ADP + H(+)</text>
        <dbReference type="Rhea" id="RHEA:17989"/>
        <dbReference type="Rhea" id="RHEA-COMP:9863"/>
        <dbReference type="Rhea" id="RHEA-COMP:11604"/>
        <dbReference type="ChEBI" id="CHEBI:15378"/>
        <dbReference type="ChEBI" id="CHEBI:29999"/>
        <dbReference type="ChEBI" id="CHEBI:30616"/>
        <dbReference type="ChEBI" id="CHEBI:83421"/>
        <dbReference type="ChEBI" id="CHEBI:456216"/>
        <dbReference type="EC" id="2.7.11.1"/>
    </reaction>
</comment>
<dbReference type="SMART" id="SM00220">
    <property type="entry name" value="S_TKc"/>
    <property type="match status" value="1"/>
</dbReference>
<evidence type="ECO:0000256" key="9">
    <source>
        <dbReference type="ARBA" id="ARBA00022840"/>
    </source>
</evidence>
<feature type="non-terminal residue" evidence="20">
    <location>
        <position position="1"/>
    </location>
</feature>
<comment type="catalytic activity">
    <reaction evidence="14">
        <text>L-threonyl-[protein] + ATP = O-phospho-L-threonyl-[protein] + ADP + H(+)</text>
        <dbReference type="Rhea" id="RHEA:46608"/>
        <dbReference type="Rhea" id="RHEA-COMP:11060"/>
        <dbReference type="Rhea" id="RHEA-COMP:11605"/>
        <dbReference type="ChEBI" id="CHEBI:15378"/>
        <dbReference type="ChEBI" id="CHEBI:30013"/>
        <dbReference type="ChEBI" id="CHEBI:30616"/>
        <dbReference type="ChEBI" id="CHEBI:61977"/>
        <dbReference type="ChEBI" id="CHEBI:456216"/>
        <dbReference type="EC" id="2.7.11.1"/>
    </reaction>
</comment>
<feature type="region of interest" description="Disordered" evidence="18">
    <location>
        <begin position="330"/>
        <end position="352"/>
    </location>
</feature>
<keyword evidence="4" id="KW-0808">Transferase</keyword>
<dbReference type="AlphaFoldDB" id="A0AAV0M936"/>
<sequence length="352" mass="39057">DEKAVIFENVQAFTFNQLDVATDRFHPSKRIGEGGFGSVYKGRLEDGRTVAIKVLSAESRQGDREFMSELATLSHITHDNLVHLIGGCVDGPRRMLVYEYMDNGNLAQNLLDNKTTLLSSWEVRKGIALGIAAGLAYLHEEIHPRIVHRDIKPTNILLDLDLRPKISDFGLSKFFPDDITHITTRVAGTLGYLAPEYAISGHLTRKLDVYSFGALLLEIVSGKKVVDFDQTLGEQYFLVERAWKLYKSDRLVQLVDPVLMKDDGNVEEAERFLRVALLCLQQKSILRPTMSAALKMMNATTASDEGGGVVVEIMEPGLIGDFMAVKIGRRQQDNKQQSSTTTTTTEGAASVL</sequence>
<dbReference type="GO" id="GO:0005524">
    <property type="term" value="F:ATP binding"/>
    <property type="evidence" value="ECO:0007669"/>
    <property type="project" value="UniProtKB-UniRule"/>
</dbReference>
<evidence type="ECO:0000256" key="17">
    <source>
        <dbReference type="RuleBase" id="RU000304"/>
    </source>
</evidence>
<evidence type="ECO:0000256" key="7">
    <source>
        <dbReference type="ARBA" id="ARBA00022741"/>
    </source>
</evidence>
<feature type="domain" description="Protein kinase" evidence="19">
    <location>
        <begin position="25"/>
        <end position="278"/>
    </location>
</feature>
<keyword evidence="7 16" id="KW-0547">Nucleotide-binding</keyword>
<evidence type="ECO:0000259" key="19">
    <source>
        <dbReference type="PROSITE" id="PS50011"/>
    </source>
</evidence>
<reference evidence="20" key="1">
    <citation type="submission" date="2022-08" db="EMBL/GenBank/DDBJ databases">
        <authorList>
            <person name="Gutierrez-Valencia J."/>
        </authorList>
    </citation>
    <scope>NUCLEOTIDE SEQUENCE</scope>
</reference>
<evidence type="ECO:0000256" key="4">
    <source>
        <dbReference type="ARBA" id="ARBA00022679"/>
    </source>
</evidence>
<dbReference type="PROSITE" id="PS00107">
    <property type="entry name" value="PROTEIN_KINASE_ATP"/>
    <property type="match status" value="1"/>
</dbReference>
<dbReference type="GO" id="GO:0004674">
    <property type="term" value="F:protein serine/threonine kinase activity"/>
    <property type="evidence" value="ECO:0007669"/>
    <property type="project" value="UniProtKB-KW"/>
</dbReference>
<dbReference type="Gene3D" id="1.10.510.10">
    <property type="entry name" value="Transferase(Phosphotransferase) domain 1"/>
    <property type="match status" value="1"/>
</dbReference>
<evidence type="ECO:0000313" key="20">
    <source>
        <dbReference type="EMBL" id="CAI0442792.1"/>
    </source>
</evidence>
<dbReference type="InterPro" id="IPR008271">
    <property type="entry name" value="Ser/Thr_kinase_AS"/>
</dbReference>
<evidence type="ECO:0000256" key="8">
    <source>
        <dbReference type="ARBA" id="ARBA00022777"/>
    </source>
</evidence>
<dbReference type="FunFam" id="3.30.200.20:FF:000421">
    <property type="entry name" value="Serine/threonine-protein kinase receptor"/>
    <property type="match status" value="1"/>
</dbReference>
<evidence type="ECO:0000256" key="3">
    <source>
        <dbReference type="ARBA" id="ARBA00022527"/>
    </source>
</evidence>
<evidence type="ECO:0000256" key="5">
    <source>
        <dbReference type="ARBA" id="ARBA00022692"/>
    </source>
</evidence>
<dbReference type="PROSITE" id="PS00108">
    <property type="entry name" value="PROTEIN_KINASE_ST"/>
    <property type="match status" value="1"/>
</dbReference>
<evidence type="ECO:0000256" key="15">
    <source>
        <dbReference type="ARBA" id="ARBA00048679"/>
    </source>
</evidence>
<keyword evidence="8" id="KW-0418">Kinase</keyword>
<feature type="binding site" evidence="16">
    <location>
        <position position="53"/>
    </location>
    <ligand>
        <name>ATP</name>
        <dbReference type="ChEBI" id="CHEBI:30616"/>
    </ligand>
</feature>
<organism evidence="20 21">
    <name type="scientific">Linum tenue</name>
    <dbReference type="NCBI Taxonomy" id="586396"/>
    <lineage>
        <taxon>Eukaryota</taxon>
        <taxon>Viridiplantae</taxon>
        <taxon>Streptophyta</taxon>
        <taxon>Embryophyta</taxon>
        <taxon>Tracheophyta</taxon>
        <taxon>Spermatophyta</taxon>
        <taxon>Magnoliopsida</taxon>
        <taxon>eudicotyledons</taxon>
        <taxon>Gunneridae</taxon>
        <taxon>Pentapetalae</taxon>
        <taxon>rosids</taxon>
        <taxon>fabids</taxon>
        <taxon>Malpighiales</taxon>
        <taxon>Linaceae</taxon>
        <taxon>Linum</taxon>
    </lineage>
</organism>
<keyword evidence="11" id="KW-0472">Membrane</keyword>
<dbReference type="InterPro" id="IPR052059">
    <property type="entry name" value="CR_Ser/Thr_kinase"/>
</dbReference>
<comment type="similarity">
    <text evidence="17">Belongs to the protein kinase superfamily.</text>
</comment>
<evidence type="ECO:0000256" key="13">
    <source>
        <dbReference type="ARBA" id="ARBA00023180"/>
    </source>
</evidence>